<dbReference type="eggNOG" id="ENOG5032Y99">
    <property type="taxonomic scope" value="Bacteria"/>
</dbReference>
<dbReference type="RefSeq" id="WP_025014641.1">
    <property type="nucleotide sequence ID" value="NZ_AZFU01000034.1"/>
</dbReference>
<proteinExistence type="predicted"/>
<evidence type="ECO:0000313" key="2">
    <source>
        <dbReference type="Proteomes" id="UP000051307"/>
    </source>
</evidence>
<dbReference type="AlphaFoldDB" id="A0A0R1VC39"/>
<dbReference type="EMBL" id="AZFU01000034">
    <property type="protein sequence ID" value="KRM03054.1"/>
    <property type="molecule type" value="Genomic_DNA"/>
</dbReference>
<comment type="caution">
    <text evidence="1">The sequence shown here is derived from an EMBL/GenBank/DDBJ whole genome shotgun (WGS) entry which is preliminary data.</text>
</comment>
<organism evidence="1 2">
    <name type="scientific">Lactobacillus kitasatonis DSM 16761 = JCM 1039</name>
    <dbReference type="NCBI Taxonomy" id="1423767"/>
    <lineage>
        <taxon>Bacteria</taxon>
        <taxon>Bacillati</taxon>
        <taxon>Bacillota</taxon>
        <taxon>Bacilli</taxon>
        <taxon>Lactobacillales</taxon>
        <taxon>Lactobacillaceae</taxon>
        <taxon>Lactobacillus</taxon>
    </lineage>
</organism>
<sequence>MTEYITKLNQLDLEIDNDIVHNQVNEIKQIDNYIKSKKPLPEAPARLGLLPDQFEDVLMEIGENKRSSLTTINNLFNNCRQYLSLEYGIWSVANLKTAHLIKEKLAINKALEIMAGNAYWSKALEAAGIETISTDSLEWAKTSKTGSEPFHQVLDMPAAQAIEKYRDVDLILCSWSPNFGQGDIETVNAWQKYNKSSHLLFIGEQNGATNSQEFWDHSWLKKTPELAEINHSFKSFDFINEQIFEIDNEF</sequence>
<gene>
    <name evidence="1" type="ORF">FC59_GL001439</name>
</gene>
<evidence type="ECO:0000313" key="1">
    <source>
        <dbReference type="EMBL" id="KRM03054.1"/>
    </source>
</evidence>
<name>A0A0R1VC39_9LACO</name>
<accession>A0A0R1VC39</accession>
<protein>
    <recommendedName>
        <fullName evidence="3">SAM-dependent methyltransferase</fullName>
    </recommendedName>
</protein>
<reference evidence="1 2" key="1">
    <citation type="journal article" date="2015" name="Genome Announc.">
        <title>Expanding the biotechnology potential of lactobacilli through comparative genomics of 213 strains and associated genera.</title>
        <authorList>
            <person name="Sun Z."/>
            <person name="Harris H.M."/>
            <person name="McCann A."/>
            <person name="Guo C."/>
            <person name="Argimon S."/>
            <person name="Zhang W."/>
            <person name="Yang X."/>
            <person name="Jeffery I.B."/>
            <person name="Cooney J.C."/>
            <person name="Kagawa T.F."/>
            <person name="Liu W."/>
            <person name="Song Y."/>
            <person name="Salvetti E."/>
            <person name="Wrobel A."/>
            <person name="Rasinkangas P."/>
            <person name="Parkhill J."/>
            <person name="Rea M.C."/>
            <person name="O'Sullivan O."/>
            <person name="Ritari J."/>
            <person name="Douillard F.P."/>
            <person name="Paul Ross R."/>
            <person name="Yang R."/>
            <person name="Briner A.E."/>
            <person name="Felis G.E."/>
            <person name="de Vos W.M."/>
            <person name="Barrangou R."/>
            <person name="Klaenhammer T.R."/>
            <person name="Caufield P.W."/>
            <person name="Cui Y."/>
            <person name="Zhang H."/>
            <person name="O'Toole P.W."/>
        </authorList>
    </citation>
    <scope>NUCLEOTIDE SEQUENCE [LARGE SCALE GENOMIC DNA]</scope>
    <source>
        <strain evidence="1 2">DSM 16761</strain>
    </source>
</reference>
<dbReference type="PATRIC" id="fig|1423767.3.peg.1494"/>
<dbReference type="Proteomes" id="UP000051307">
    <property type="component" value="Unassembled WGS sequence"/>
</dbReference>
<dbReference type="OrthoDB" id="2248737at2"/>
<evidence type="ECO:0008006" key="3">
    <source>
        <dbReference type="Google" id="ProtNLM"/>
    </source>
</evidence>